<organism evidence="2 3">
    <name type="scientific">Microthlaspi erraticum</name>
    <dbReference type="NCBI Taxonomy" id="1685480"/>
    <lineage>
        <taxon>Eukaryota</taxon>
        <taxon>Viridiplantae</taxon>
        <taxon>Streptophyta</taxon>
        <taxon>Embryophyta</taxon>
        <taxon>Tracheophyta</taxon>
        <taxon>Spermatophyta</taxon>
        <taxon>Magnoliopsida</taxon>
        <taxon>eudicotyledons</taxon>
        <taxon>Gunneridae</taxon>
        <taxon>Pentapetalae</taxon>
        <taxon>rosids</taxon>
        <taxon>malvids</taxon>
        <taxon>Brassicales</taxon>
        <taxon>Brassicaceae</taxon>
        <taxon>Coluteocarpeae</taxon>
        <taxon>Microthlaspi</taxon>
    </lineage>
</organism>
<keyword evidence="3" id="KW-1185">Reference proteome</keyword>
<dbReference type="Proteomes" id="UP000467841">
    <property type="component" value="Unassembled WGS sequence"/>
</dbReference>
<evidence type="ECO:0000313" key="3">
    <source>
        <dbReference type="Proteomes" id="UP000467841"/>
    </source>
</evidence>
<dbReference type="AlphaFoldDB" id="A0A6D2K644"/>
<evidence type="ECO:0000313" key="2">
    <source>
        <dbReference type="EMBL" id="CAA7047579.1"/>
    </source>
</evidence>
<dbReference type="OrthoDB" id="1097630at2759"/>
<sequence length="111" mass="12729">MADNLRRQIQDLDLGALNDPILLSVDVVEQAAAENQFILIGRPTMPCRQNLRSIIAVLPWIWNQPNVHGRIIDGGRFQFIFPSEESMETVLRRDHGLSPSAWWYFSDGLRI</sequence>
<dbReference type="InterPro" id="IPR025558">
    <property type="entry name" value="DUF4283"/>
</dbReference>
<accession>A0A6D2K644</accession>
<protein>
    <recommendedName>
        <fullName evidence="1">DUF4283 domain-containing protein</fullName>
    </recommendedName>
</protein>
<reference evidence="2" key="1">
    <citation type="submission" date="2020-01" db="EMBL/GenBank/DDBJ databases">
        <authorList>
            <person name="Mishra B."/>
        </authorList>
    </citation>
    <scope>NUCLEOTIDE SEQUENCE [LARGE SCALE GENOMIC DNA]</scope>
</reference>
<evidence type="ECO:0000259" key="1">
    <source>
        <dbReference type="Pfam" id="PF14111"/>
    </source>
</evidence>
<gene>
    <name evidence="2" type="ORF">MERR_LOCUS34814</name>
</gene>
<name>A0A6D2K644_9BRAS</name>
<comment type="caution">
    <text evidence="2">The sequence shown here is derived from an EMBL/GenBank/DDBJ whole genome shotgun (WGS) entry which is preliminary data.</text>
</comment>
<proteinExistence type="predicted"/>
<feature type="domain" description="DUF4283" evidence="1">
    <location>
        <begin position="32"/>
        <end position="93"/>
    </location>
</feature>
<dbReference type="EMBL" id="CACVBM020001378">
    <property type="protein sequence ID" value="CAA7047579.1"/>
    <property type="molecule type" value="Genomic_DNA"/>
</dbReference>
<dbReference type="Pfam" id="PF14111">
    <property type="entry name" value="DUF4283"/>
    <property type="match status" value="1"/>
</dbReference>